<dbReference type="PANTHER" id="PTHR30258">
    <property type="entry name" value="TYPE II SECRETION SYSTEM PROTEIN GSPE-RELATED"/>
    <property type="match status" value="1"/>
</dbReference>
<reference evidence="6 7" key="1">
    <citation type="submission" date="2018-11" db="EMBL/GenBank/DDBJ databases">
        <title>Genomic Encyclopedia of Type Strains, Phase IV (KMG-IV): sequencing the most valuable type-strain genomes for metagenomic binning, comparative biology and taxonomic classification.</title>
        <authorList>
            <person name="Goeker M."/>
        </authorList>
    </citation>
    <scope>NUCLEOTIDE SEQUENCE [LARGE SCALE GENOMIC DNA]</scope>
    <source>
        <strain evidence="6 7">DSM 27783</strain>
    </source>
</reference>
<dbReference type="GO" id="GO:0016887">
    <property type="term" value="F:ATP hydrolysis activity"/>
    <property type="evidence" value="ECO:0007669"/>
    <property type="project" value="TreeGrafter"/>
</dbReference>
<accession>A0AAJ4RAS0</accession>
<dbReference type="InterPro" id="IPR001482">
    <property type="entry name" value="T2SS/T4SS_dom"/>
</dbReference>
<feature type="domain" description="Bacterial type II secretion system protein E" evidence="4">
    <location>
        <begin position="172"/>
        <end position="500"/>
    </location>
</feature>
<dbReference type="RefSeq" id="WP_123353340.1">
    <property type="nucleotide sequence ID" value="NZ_CP040940.1"/>
</dbReference>
<geneLocation type="plasmid" evidence="5 8">
    <name>unnamed1</name>
</geneLocation>
<dbReference type="PANTHER" id="PTHR30258:SF1">
    <property type="entry name" value="PROTEIN TRANSPORT PROTEIN HOFB HOMOLOG"/>
    <property type="match status" value="1"/>
</dbReference>
<dbReference type="Pfam" id="PF00437">
    <property type="entry name" value="T2SSE"/>
    <property type="match status" value="1"/>
</dbReference>
<evidence type="ECO:0000313" key="7">
    <source>
        <dbReference type="Proteomes" id="UP000272781"/>
    </source>
</evidence>
<evidence type="ECO:0000313" key="6">
    <source>
        <dbReference type="EMBL" id="ROR38754.1"/>
    </source>
</evidence>
<evidence type="ECO:0000313" key="5">
    <source>
        <dbReference type="EMBL" id="QDD68136.1"/>
    </source>
</evidence>
<dbReference type="Proteomes" id="UP000272781">
    <property type="component" value="Unassembled WGS sequence"/>
</dbReference>
<evidence type="ECO:0000313" key="8">
    <source>
        <dbReference type="Proteomes" id="UP000298805"/>
    </source>
</evidence>
<proteinExistence type="inferred from homology"/>
<dbReference type="Gene3D" id="3.40.50.300">
    <property type="entry name" value="P-loop containing nucleotide triphosphate hydrolases"/>
    <property type="match status" value="1"/>
</dbReference>
<gene>
    <name evidence="5" type="ORF">C6V80_09795</name>
    <name evidence="6" type="ORF">EDC58_1969</name>
</gene>
<evidence type="ECO:0000259" key="4">
    <source>
        <dbReference type="Pfam" id="PF00437"/>
    </source>
</evidence>
<name>A0AAJ4RAS0_9BACT</name>
<evidence type="ECO:0000256" key="1">
    <source>
        <dbReference type="ARBA" id="ARBA00006611"/>
    </source>
</evidence>
<dbReference type="GO" id="GO:0005524">
    <property type="term" value="F:ATP binding"/>
    <property type="evidence" value="ECO:0007669"/>
    <property type="project" value="UniProtKB-KW"/>
</dbReference>
<comment type="similarity">
    <text evidence="1">Belongs to the GSP E family.</text>
</comment>
<keyword evidence="2" id="KW-0547">Nucleotide-binding</keyword>
<dbReference type="InterPro" id="IPR027417">
    <property type="entry name" value="P-loop_NTPase"/>
</dbReference>
<dbReference type="Proteomes" id="UP000298805">
    <property type="component" value="Plasmid unnamed1"/>
</dbReference>
<protein>
    <submittedName>
        <fullName evidence="6">Type II secretory ATPase GspE/PulE/Tfp pilus assembly ATPase PilB-like protein</fullName>
    </submittedName>
</protein>
<dbReference type="SUPFAM" id="SSF52540">
    <property type="entry name" value="P-loop containing nucleoside triphosphate hydrolases"/>
    <property type="match status" value="1"/>
</dbReference>
<evidence type="ECO:0000256" key="2">
    <source>
        <dbReference type="ARBA" id="ARBA00022741"/>
    </source>
</evidence>
<keyword evidence="8" id="KW-1185">Reference proteome</keyword>
<dbReference type="AlphaFoldDB" id="A0AAJ4RAS0"/>
<keyword evidence="3" id="KW-0067">ATP-binding</keyword>
<dbReference type="EMBL" id="CP040940">
    <property type="protein sequence ID" value="QDD68136.1"/>
    <property type="molecule type" value="Genomic_DNA"/>
</dbReference>
<keyword evidence="5" id="KW-0614">Plasmid</keyword>
<sequence length="545" mass="62662">MKLPNFRLSFKKVDNNTQSTQNDKLFLSEIEEIAKELSEQNSVIGQALGELISLENNFDIQVLKNILSRYEPLHKEFIRRKFKDKKYLEDIDFLNEEYEIVDIKTDDEYMILRDKETGKKYIALFFPKIVSFKEEFEDFVFISSSLYNYYFSHNITETSGGLEVFEFKDILNLMEKEGISDLHIEAQDINRYQITARLSAGKEAGVEVLQRNIKTEIIESALMQAKLMMNKELMEREPETTGLIKTDVSDKRGRIIKRTFRVNMGLAACPPHLVDSVSIRRLKTREEIASLGLKGLGYLPEAIELIEQITSHPKGLIIVAGATNSGKTTLLTAILNDLYKQKKRILSIENPIEIEMPYPQYDLSITENADEKHKLTREKAMRLMLRHDPDIVLFSEIRDKEISDFVEMGLRGHVTYTTIHASTARDVLLRLFNADNKEASGGGALKILNALKGIIVQSLIPQVCEYCGGEGCEECNHTGKSKRKVVPIYEIAYFNNLETYKIIRDNGAPDFQKLFNFNYLIEEGMMKYLSEEEVKTKLKEKKIIL</sequence>
<dbReference type="EMBL" id="RJVK01000006">
    <property type="protein sequence ID" value="ROR38754.1"/>
    <property type="molecule type" value="Genomic_DNA"/>
</dbReference>
<evidence type="ECO:0000256" key="3">
    <source>
        <dbReference type="ARBA" id="ARBA00022840"/>
    </source>
</evidence>
<reference evidence="5 8" key="2">
    <citation type="submission" date="2019-06" db="EMBL/GenBank/DDBJ databases">
        <title>A comparative analysis of the Nautiliaceae.</title>
        <authorList>
            <person name="Grosche A."/>
            <person name="Smedile F."/>
            <person name="Vetriani C."/>
        </authorList>
    </citation>
    <scope>NUCLEOTIDE SEQUENCE [LARGE SCALE GENOMIC DNA]</scope>
    <source>
        <strain evidence="5 8">TB6</strain>
        <plasmid evidence="5 8">unnamed1</plasmid>
    </source>
</reference>
<organism evidence="6 7">
    <name type="scientific">Caminibacter pacificus</name>
    <dbReference type="NCBI Taxonomy" id="1424653"/>
    <lineage>
        <taxon>Bacteria</taxon>
        <taxon>Pseudomonadati</taxon>
        <taxon>Campylobacterota</taxon>
        <taxon>Epsilonproteobacteria</taxon>
        <taxon>Nautiliales</taxon>
        <taxon>Nautiliaceae</taxon>
        <taxon>Caminibacter</taxon>
    </lineage>
</organism>
<dbReference type="GO" id="GO:0005886">
    <property type="term" value="C:plasma membrane"/>
    <property type="evidence" value="ECO:0007669"/>
    <property type="project" value="TreeGrafter"/>
</dbReference>